<keyword evidence="4 6" id="KW-1133">Transmembrane helix</keyword>
<dbReference type="Gene3D" id="1.20.1250.20">
    <property type="entry name" value="MFS general substrate transporter like domains"/>
    <property type="match status" value="2"/>
</dbReference>
<protein>
    <recommendedName>
        <fullName evidence="7">Major facilitator superfamily (MFS) profile domain-containing protein</fullName>
    </recommendedName>
</protein>
<evidence type="ECO:0000256" key="3">
    <source>
        <dbReference type="ARBA" id="ARBA00022692"/>
    </source>
</evidence>
<name>A0A381R3C7_9ZZZZ</name>
<feature type="transmembrane region" description="Helical" evidence="6">
    <location>
        <begin position="345"/>
        <end position="372"/>
    </location>
</feature>
<keyword evidence="2" id="KW-1003">Cell membrane</keyword>
<dbReference type="AlphaFoldDB" id="A0A381R3C7"/>
<dbReference type="PANTHER" id="PTHR43124">
    <property type="entry name" value="PURINE EFFLUX PUMP PBUE"/>
    <property type="match status" value="1"/>
</dbReference>
<dbReference type="InterPro" id="IPR050189">
    <property type="entry name" value="MFS_Efflux_Transporters"/>
</dbReference>
<dbReference type="PANTHER" id="PTHR43124:SF3">
    <property type="entry name" value="CHLORAMPHENICOL EFFLUX PUMP RV0191"/>
    <property type="match status" value="1"/>
</dbReference>
<evidence type="ECO:0000256" key="6">
    <source>
        <dbReference type="SAM" id="Phobius"/>
    </source>
</evidence>
<dbReference type="GO" id="GO:0005886">
    <property type="term" value="C:plasma membrane"/>
    <property type="evidence" value="ECO:0007669"/>
    <property type="project" value="UniProtKB-SubCell"/>
</dbReference>
<evidence type="ECO:0000256" key="2">
    <source>
        <dbReference type="ARBA" id="ARBA00022475"/>
    </source>
</evidence>
<feature type="transmembrane region" description="Helical" evidence="6">
    <location>
        <begin position="81"/>
        <end position="100"/>
    </location>
</feature>
<dbReference type="InterPro" id="IPR011701">
    <property type="entry name" value="MFS"/>
</dbReference>
<dbReference type="SUPFAM" id="SSF103473">
    <property type="entry name" value="MFS general substrate transporter"/>
    <property type="match status" value="1"/>
</dbReference>
<feature type="transmembrane region" description="Helical" evidence="6">
    <location>
        <begin position="291"/>
        <end position="307"/>
    </location>
</feature>
<dbReference type="PROSITE" id="PS50850">
    <property type="entry name" value="MFS"/>
    <property type="match status" value="1"/>
</dbReference>
<comment type="subcellular location">
    <subcellularLocation>
        <location evidence="1">Cell membrane</location>
        <topology evidence="1">Multi-pass membrane protein</topology>
    </subcellularLocation>
</comment>
<keyword evidence="5 6" id="KW-0472">Membrane</keyword>
<gene>
    <name evidence="8" type="ORF">METZ01_LOCUS37181</name>
</gene>
<organism evidence="8">
    <name type="scientific">marine metagenome</name>
    <dbReference type="NCBI Taxonomy" id="408172"/>
    <lineage>
        <taxon>unclassified sequences</taxon>
        <taxon>metagenomes</taxon>
        <taxon>ecological metagenomes</taxon>
    </lineage>
</organism>
<dbReference type="InterPro" id="IPR020846">
    <property type="entry name" value="MFS_dom"/>
</dbReference>
<evidence type="ECO:0000256" key="1">
    <source>
        <dbReference type="ARBA" id="ARBA00004651"/>
    </source>
</evidence>
<evidence type="ECO:0000259" key="7">
    <source>
        <dbReference type="PROSITE" id="PS50850"/>
    </source>
</evidence>
<feature type="transmembrane region" description="Helical" evidence="6">
    <location>
        <begin position="313"/>
        <end position="333"/>
    </location>
</feature>
<feature type="transmembrane region" description="Helical" evidence="6">
    <location>
        <begin position="378"/>
        <end position="399"/>
    </location>
</feature>
<feature type="transmembrane region" description="Helical" evidence="6">
    <location>
        <begin position="261"/>
        <end position="279"/>
    </location>
</feature>
<evidence type="ECO:0000313" key="8">
    <source>
        <dbReference type="EMBL" id="SUZ84327.1"/>
    </source>
</evidence>
<feature type="transmembrane region" description="Helical" evidence="6">
    <location>
        <begin position="174"/>
        <end position="193"/>
    </location>
</feature>
<sequence length="415" mass="44045">MNNRIPKWLAQYSAVILLVAVLVNLASSFTQYTHSLTLPYMQTSLGLSYTQIGALITVGWVVRNVSSFAAGTLAPRYGSRMIIGISTLAAGVAMLLLAISDNFWTAMMAMIITGLGSGAALTPMMGLLSPWFEAGNRGLAAGFASAGGSVAFVVSGLLVPWLTDKNPIHGWQHTWFIFGLLVIGIGIISICFIKNPPAVKSDSEPVPIGPARSRWPMAAYKAPLVWMVTFLVFLSGWSQGVFHTFFATFIIREHDVDLSDAGLLVICMGVLGAISGVLSGRISDRIGRGQAFFLTFLLQTVGYGLIWTFPAVWAFILCAVLIGLTLRSSYVICAASAGDYVNRTFAAAAFGLMSVGAGLGTTISPVLAGVIADASGSLRWTFILSSTATGIAMFGSLFLHHLTQNRAISAEPPSM</sequence>
<feature type="transmembrane region" description="Helical" evidence="6">
    <location>
        <begin position="106"/>
        <end position="128"/>
    </location>
</feature>
<reference evidence="8" key="1">
    <citation type="submission" date="2018-05" db="EMBL/GenBank/DDBJ databases">
        <authorList>
            <person name="Lanie J.A."/>
            <person name="Ng W.-L."/>
            <person name="Kazmierczak K.M."/>
            <person name="Andrzejewski T.M."/>
            <person name="Davidsen T.M."/>
            <person name="Wayne K.J."/>
            <person name="Tettelin H."/>
            <person name="Glass J.I."/>
            <person name="Rusch D."/>
            <person name="Podicherti R."/>
            <person name="Tsui H.-C.T."/>
            <person name="Winkler M.E."/>
        </authorList>
    </citation>
    <scope>NUCLEOTIDE SEQUENCE</scope>
</reference>
<feature type="transmembrane region" description="Helical" evidence="6">
    <location>
        <begin position="140"/>
        <end position="162"/>
    </location>
</feature>
<feature type="domain" description="Major facilitator superfamily (MFS) profile" evidence="7">
    <location>
        <begin position="16"/>
        <end position="404"/>
    </location>
</feature>
<feature type="transmembrane region" description="Helical" evidence="6">
    <location>
        <begin position="224"/>
        <end position="249"/>
    </location>
</feature>
<keyword evidence="3 6" id="KW-0812">Transmembrane</keyword>
<evidence type="ECO:0000256" key="5">
    <source>
        <dbReference type="ARBA" id="ARBA00023136"/>
    </source>
</evidence>
<proteinExistence type="predicted"/>
<dbReference type="GO" id="GO:0022857">
    <property type="term" value="F:transmembrane transporter activity"/>
    <property type="evidence" value="ECO:0007669"/>
    <property type="project" value="InterPro"/>
</dbReference>
<dbReference type="Pfam" id="PF07690">
    <property type="entry name" value="MFS_1"/>
    <property type="match status" value="1"/>
</dbReference>
<feature type="transmembrane region" description="Helical" evidence="6">
    <location>
        <begin position="52"/>
        <end position="74"/>
    </location>
</feature>
<accession>A0A381R3C7</accession>
<dbReference type="EMBL" id="UINC01001591">
    <property type="protein sequence ID" value="SUZ84327.1"/>
    <property type="molecule type" value="Genomic_DNA"/>
</dbReference>
<dbReference type="InterPro" id="IPR036259">
    <property type="entry name" value="MFS_trans_sf"/>
</dbReference>
<evidence type="ECO:0000256" key="4">
    <source>
        <dbReference type="ARBA" id="ARBA00022989"/>
    </source>
</evidence>